<evidence type="ECO:0000313" key="2">
    <source>
        <dbReference type="Proteomes" id="UP000026915"/>
    </source>
</evidence>
<reference evidence="1 2" key="1">
    <citation type="journal article" date="2013" name="Genome Biol.">
        <title>The genome sequence of the most widely cultivated cacao type and its use to identify candidate genes regulating pod color.</title>
        <authorList>
            <person name="Motamayor J.C."/>
            <person name="Mockaitis K."/>
            <person name="Schmutz J."/>
            <person name="Haiminen N."/>
            <person name="Iii D.L."/>
            <person name="Cornejo O."/>
            <person name="Findley S.D."/>
            <person name="Zheng P."/>
            <person name="Utro F."/>
            <person name="Royaert S."/>
            <person name="Saski C."/>
            <person name="Jenkins J."/>
            <person name="Podicheti R."/>
            <person name="Zhao M."/>
            <person name="Scheffler B.E."/>
            <person name="Stack J.C."/>
            <person name="Feltus F.A."/>
            <person name="Mustiga G.M."/>
            <person name="Amores F."/>
            <person name="Phillips W."/>
            <person name="Marelli J.P."/>
            <person name="May G.D."/>
            <person name="Shapiro H."/>
            <person name="Ma J."/>
            <person name="Bustamante C.D."/>
            <person name="Schnell R.J."/>
            <person name="Main D."/>
            <person name="Gilbert D."/>
            <person name="Parida L."/>
            <person name="Kuhn D.N."/>
        </authorList>
    </citation>
    <scope>NUCLEOTIDE SEQUENCE [LARGE SCALE GENOMIC DNA]</scope>
    <source>
        <strain evidence="2">cv. Matina 1-6</strain>
    </source>
</reference>
<dbReference type="AlphaFoldDB" id="A0A061FK00"/>
<keyword evidence="2" id="KW-1185">Reference proteome</keyword>
<dbReference type="Proteomes" id="UP000026915">
    <property type="component" value="Chromosome 8"/>
</dbReference>
<dbReference type="InParanoid" id="A0A061FK00"/>
<gene>
    <name evidence="1" type="ORF">TCM_036166</name>
</gene>
<proteinExistence type="predicted"/>
<evidence type="ECO:0000313" key="1">
    <source>
        <dbReference type="EMBL" id="EOY17012.1"/>
    </source>
</evidence>
<organism evidence="1 2">
    <name type="scientific">Theobroma cacao</name>
    <name type="common">Cacao</name>
    <name type="synonym">Cocoa</name>
    <dbReference type="NCBI Taxonomy" id="3641"/>
    <lineage>
        <taxon>Eukaryota</taxon>
        <taxon>Viridiplantae</taxon>
        <taxon>Streptophyta</taxon>
        <taxon>Embryophyta</taxon>
        <taxon>Tracheophyta</taxon>
        <taxon>Spermatophyta</taxon>
        <taxon>Magnoliopsida</taxon>
        <taxon>eudicotyledons</taxon>
        <taxon>Gunneridae</taxon>
        <taxon>Pentapetalae</taxon>
        <taxon>rosids</taxon>
        <taxon>malvids</taxon>
        <taxon>Malvales</taxon>
        <taxon>Malvaceae</taxon>
        <taxon>Byttnerioideae</taxon>
        <taxon>Theobroma</taxon>
    </lineage>
</organism>
<name>A0A061FK00_THECC</name>
<protein>
    <submittedName>
        <fullName evidence="1">Uncharacterized protein</fullName>
    </submittedName>
</protein>
<dbReference type="EMBL" id="CM001886">
    <property type="protein sequence ID" value="EOY17012.1"/>
    <property type="molecule type" value="Genomic_DNA"/>
</dbReference>
<sequence length="112" mass="12191">MSSSWLEEEAPKRLLFKYVLDVNSTVKGNPAELGIGGVLRDFKRRMLISFSKATSVGDANRVEGCSGVSGIGGALRDNGGYMKILGKFPNGLVHIPRSRNKFADHPEKARVD</sequence>
<dbReference type="Gramene" id="EOY17012">
    <property type="protein sequence ID" value="EOY17012"/>
    <property type="gene ID" value="TCM_036166"/>
</dbReference>
<dbReference type="HOGENOM" id="CLU_2150479_0_0_1"/>
<accession>A0A061FK00</accession>